<name>A0A653BD00_ECTOL</name>
<dbReference type="PANTHER" id="PTHR23508">
    <property type="entry name" value="CARBOXYLIC ACID TRANSPORTER PROTEIN HOMOLOG"/>
    <property type="match status" value="1"/>
</dbReference>
<reference evidence="7" key="1">
    <citation type="submission" date="2018-11" db="EMBL/GenBank/DDBJ databases">
        <authorList>
            <consortium name="Genoscope - CEA"/>
            <person name="William W."/>
        </authorList>
    </citation>
    <scope>NUCLEOTIDE SEQUENCE [LARGE SCALE GENOMIC DNA]</scope>
    <source>
        <strain evidence="7">T9AD</strain>
    </source>
</reference>
<sequence>MLIGSLVFGPIADAIGRKRVLIVSVFIFGAGTLASAYTHSIESLTVLRFITGIGLGGAMPTCITLSSEYSPARRRMIMVTLSWSGFTAGLALWHACRSNYSALWLAWRIDTRRYRAIAHAPSARLADARVGALHGIKS</sequence>
<dbReference type="InterPro" id="IPR036259">
    <property type="entry name" value="MFS_trans_sf"/>
</dbReference>
<evidence type="ECO:0000259" key="6">
    <source>
        <dbReference type="PROSITE" id="PS50850"/>
    </source>
</evidence>
<evidence type="ECO:0000256" key="5">
    <source>
        <dbReference type="SAM" id="Phobius"/>
    </source>
</evidence>
<dbReference type="PANTHER" id="PTHR23508:SF10">
    <property type="entry name" value="CARBOXYLIC ACID TRANSPORTER PROTEIN HOMOLOG"/>
    <property type="match status" value="1"/>
</dbReference>
<feature type="transmembrane region" description="Helical" evidence="5">
    <location>
        <begin position="20"/>
        <end position="40"/>
    </location>
</feature>
<feature type="transmembrane region" description="Helical" evidence="5">
    <location>
        <begin position="46"/>
        <end position="65"/>
    </location>
</feature>
<dbReference type="EMBL" id="LR130779">
    <property type="protein sequence ID" value="VDN66552.1"/>
    <property type="molecule type" value="Genomic_DNA"/>
</dbReference>
<proteinExistence type="predicted"/>
<evidence type="ECO:0000256" key="2">
    <source>
        <dbReference type="ARBA" id="ARBA00022692"/>
    </source>
</evidence>
<dbReference type="PROSITE" id="PS50850">
    <property type="entry name" value="MFS"/>
    <property type="match status" value="1"/>
</dbReference>
<feature type="domain" description="Major facilitator superfamily (MFS) profile" evidence="6">
    <location>
        <begin position="1"/>
        <end position="138"/>
    </location>
</feature>
<keyword evidence="2 5" id="KW-0812">Transmembrane</keyword>
<dbReference type="InterPro" id="IPR020846">
    <property type="entry name" value="MFS_dom"/>
</dbReference>
<organism evidence="7">
    <name type="scientific">Ectopseudomonas oleovorans</name>
    <name type="common">Pseudomonas oleovorans</name>
    <dbReference type="NCBI Taxonomy" id="301"/>
    <lineage>
        <taxon>Bacteria</taxon>
        <taxon>Pseudomonadati</taxon>
        <taxon>Pseudomonadota</taxon>
        <taxon>Gammaproteobacteria</taxon>
        <taxon>Pseudomonadales</taxon>
        <taxon>Pseudomonadaceae</taxon>
        <taxon>Ectopseudomonas</taxon>
    </lineage>
</organism>
<keyword evidence="4 5" id="KW-0472">Membrane</keyword>
<dbReference type="GO" id="GO:0046943">
    <property type="term" value="F:carboxylic acid transmembrane transporter activity"/>
    <property type="evidence" value="ECO:0007669"/>
    <property type="project" value="TreeGrafter"/>
</dbReference>
<dbReference type="SUPFAM" id="SSF103473">
    <property type="entry name" value="MFS general substrate transporter"/>
    <property type="match status" value="1"/>
</dbReference>
<accession>A0A653BD00</accession>
<comment type="subcellular location">
    <subcellularLocation>
        <location evidence="1">Membrane</location>
        <topology evidence="1">Multi-pass membrane protein</topology>
    </subcellularLocation>
</comment>
<dbReference type="GO" id="GO:0005886">
    <property type="term" value="C:plasma membrane"/>
    <property type="evidence" value="ECO:0007669"/>
    <property type="project" value="TreeGrafter"/>
</dbReference>
<dbReference type="AlphaFoldDB" id="A0A653BD00"/>
<evidence type="ECO:0000256" key="1">
    <source>
        <dbReference type="ARBA" id="ARBA00004141"/>
    </source>
</evidence>
<evidence type="ECO:0000313" key="7">
    <source>
        <dbReference type="EMBL" id="VDN66552.1"/>
    </source>
</evidence>
<dbReference type="Pfam" id="PF00083">
    <property type="entry name" value="Sugar_tr"/>
    <property type="match status" value="1"/>
</dbReference>
<dbReference type="InterPro" id="IPR005829">
    <property type="entry name" value="Sugar_transporter_CS"/>
</dbReference>
<dbReference type="InterPro" id="IPR005828">
    <property type="entry name" value="MFS_sugar_transport-like"/>
</dbReference>
<keyword evidence="3 5" id="KW-1133">Transmembrane helix</keyword>
<dbReference type="PROSITE" id="PS00217">
    <property type="entry name" value="SUGAR_TRANSPORT_2"/>
    <property type="match status" value="1"/>
</dbReference>
<evidence type="ECO:0000256" key="4">
    <source>
        <dbReference type="ARBA" id="ARBA00023136"/>
    </source>
</evidence>
<dbReference type="Gene3D" id="1.20.1250.20">
    <property type="entry name" value="MFS general substrate transporter like domains"/>
    <property type="match status" value="1"/>
</dbReference>
<protein>
    <recommendedName>
        <fullName evidence="6">Major facilitator superfamily (MFS) profile domain-containing protein</fullName>
    </recommendedName>
</protein>
<evidence type="ECO:0000256" key="3">
    <source>
        <dbReference type="ARBA" id="ARBA00022989"/>
    </source>
</evidence>
<gene>
    <name evidence="7" type="ORF">POT9AD_5577</name>
</gene>